<dbReference type="AlphaFoldDB" id="A0A839N3Y7"/>
<dbReference type="GO" id="GO:0006355">
    <property type="term" value="P:regulation of DNA-templated transcription"/>
    <property type="evidence" value="ECO:0007669"/>
    <property type="project" value="InterPro"/>
</dbReference>
<sequence length="68" mass="7964">MSFTLRTDAELDRALRELSEREGVSRQEIARRAILERQRASDHARRLGDSIDRAMSEWGDVLERLKHT</sequence>
<feature type="domain" description="Ribbon-helix-helix protein CopG" evidence="1">
    <location>
        <begin position="2"/>
        <end position="36"/>
    </location>
</feature>
<protein>
    <submittedName>
        <fullName evidence="2">Putative transcriptional regulator</fullName>
    </submittedName>
</protein>
<proteinExistence type="predicted"/>
<keyword evidence="3" id="KW-1185">Reference proteome</keyword>
<evidence type="ECO:0000259" key="1">
    <source>
        <dbReference type="Pfam" id="PF01402"/>
    </source>
</evidence>
<comment type="caution">
    <text evidence="2">The sequence shown here is derived from an EMBL/GenBank/DDBJ whole genome shotgun (WGS) entry which is preliminary data.</text>
</comment>
<reference evidence="2 3" key="1">
    <citation type="submission" date="2020-08" db="EMBL/GenBank/DDBJ databases">
        <title>Sequencing the genomes of 1000 actinobacteria strains.</title>
        <authorList>
            <person name="Klenk H.-P."/>
        </authorList>
    </citation>
    <scope>NUCLEOTIDE SEQUENCE [LARGE SCALE GENOMIC DNA]</scope>
    <source>
        <strain evidence="2 3">DSM 105369</strain>
    </source>
</reference>
<evidence type="ECO:0000313" key="3">
    <source>
        <dbReference type="Proteomes" id="UP000559182"/>
    </source>
</evidence>
<organism evidence="2 3">
    <name type="scientific">Flexivirga oryzae</name>
    <dbReference type="NCBI Taxonomy" id="1794944"/>
    <lineage>
        <taxon>Bacteria</taxon>
        <taxon>Bacillati</taxon>
        <taxon>Actinomycetota</taxon>
        <taxon>Actinomycetes</taxon>
        <taxon>Micrococcales</taxon>
        <taxon>Dermacoccaceae</taxon>
        <taxon>Flexivirga</taxon>
    </lineage>
</organism>
<dbReference type="RefSeq" id="WP_183318386.1">
    <property type="nucleotide sequence ID" value="NZ_JACHVQ010000001.1"/>
</dbReference>
<gene>
    <name evidence="2" type="ORF">FHU39_000340</name>
</gene>
<accession>A0A839N3Y7</accession>
<name>A0A839N3Y7_9MICO</name>
<dbReference type="Proteomes" id="UP000559182">
    <property type="component" value="Unassembled WGS sequence"/>
</dbReference>
<dbReference type="Pfam" id="PF01402">
    <property type="entry name" value="RHH_1"/>
    <property type="match status" value="1"/>
</dbReference>
<dbReference type="InterPro" id="IPR002145">
    <property type="entry name" value="CopG"/>
</dbReference>
<evidence type="ECO:0000313" key="2">
    <source>
        <dbReference type="EMBL" id="MBB2890356.1"/>
    </source>
</evidence>
<dbReference type="EMBL" id="JACHVQ010000001">
    <property type="protein sequence ID" value="MBB2890356.1"/>
    <property type="molecule type" value="Genomic_DNA"/>
</dbReference>